<comment type="similarity">
    <text evidence="3">Belongs to the HARBI1 family.</text>
</comment>
<keyword evidence="4" id="KW-0540">Nuclease</keyword>
<protein>
    <recommendedName>
        <fullName evidence="8">DDE Tnp4 domain-containing protein</fullName>
    </recommendedName>
</protein>
<keyword evidence="5" id="KW-0479">Metal-binding</keyword>
<evidence type="ECO:0000256" key="6">
    <source>
        <dbReference type="ARBA" id="ARBA00022801"/>
    </source>
</evidence>
<comment type="subcellular location">
    <subcellularLocation>
        <location evidence="2">Nucleus</location>
    </subcellularLocation>
</comment>
<accession>A0ABD1KCA2</accession>
<dbReference type="Proteomes" id="UP001591681">
    <property type="component" value="Unassembled WGS sequence"/>
</dbReference>
<feature type="domain" description="DDE Tnp4" evidence="8">
    <location>
        <begin position="153"/>
        <end position="306"/>
    </location>
</feature>
<dbReference type="PANTHER" id="PTHR22930:SF206">
    <property type="entry name" value="NUCLEASE HARBI1"/>
    <property type="match status" value="1"/>
</dbReference>
<organism evidence="9 10">
    <name type="scientific">Coilia grayii</name>
    <name type="common">Gray's grenadier anchovy</name>
    <dbReference type="NCBI Taxonomy" id="363190"/>
    <lineage>
        <taxon>Eukaryota</taxon>
        <taxon>Metazoa</taxon>
        <taxon>Chordata</taxon>
        <taxon>Craniata</taxon>
        <taxon>Vertebrata</taxon>
        <taxon>Euteleostomi</taxon>
        <taxon>Actinopterygii</taxon>
        <taxon>Neopterygii</taxon>
        <taxon>Teleostei</taxon>
        <taxon>Clupei</taxon>
        <taxon>Clupeiformes</taxon>
        <taxon>Clupeoidei</taxon>
        <taxon>Engraulidae</taxon>
        <taxon>Coilinae</taxon>
        <taxon>Coilia</taxon>
    </lineage>
</organism>
<comment type="caution">
    <text evidence="9">The sequence shown here is derived from an EMBL/GenBank/DDBJ whole genome shotgun (WGS) entry which is preliminary data.</text>
</comment>
<keyword evidence="10" id="KW-1185">Reference proteome</keyword>
<gene>
    <name evidence="9" type="ORF">ACEWY4_008862</name>
</gene>
<dbReference type="EMBL" id="JBHFQA010000007">
    <property type="protein sequence ID" value="KAL2096714.1"/>
    <property type="molecule type" value="Genomic_DNA"/>
</dbReference>
<comment type="cofactor">
    <cofactor evidence="1">
        <name>a divalent metal cation</name>
        <dbReference type="ChEBI" id="CHEBI:60240"/>
    </cofactor>
</comment>
<evidence type="ECO:0000313" key="9">
    <source>
        <dbReference type="EMBL" id="KAL2096714.1"/>
    </source>
</evidence>
<evidence type="ECO:0000259" key="8">
    <source>
        <dbReference type="Pfam" id="PF13359"/>
    </source>
</evidence>
<evidence type="ECO:0000256" key="4">
    <source>
        <dbReference type="ARBA" id="ARBA00022722"/>
    </source>
</evidence>
<dbReference type="InterPro" id="IPR045249">
    <property type="entry name" value="HARBI1-like"/>
</dbReference>
<evidence type="ECO:0000256" key="5">
    <source>
        <dbReference type="ARBA" id="ARBA00022723"/>
    </source>
</evidence>
<dbReference type="GO" id="GO:0004518">
    <property type="term" value="F:nuclease activity"/>
    <property type="evidence" value="ECO:0007669"/>
    <property type="project" value="UniProtKB-KW"/>
</dbReference>
<reference evidence="9 10" key="1">
    <citation type="submission" date="2024-09" db="EMBL/GenBank/DDBJ databases">
        <title>A chromosome-level genome assembly of Gray's grenadier anchovy, Coilia grayii.</title>
        <authorList>
            <person name="Fu Z."/>
        </authorList>
    </citation>
    <scope>NUCLEOTIDE SEQUENCE [LARGE SCALE GENOMIC DNA]</scope>
    <source>
        <strain evidence="9">G4</strain>
        <tissue evidence="9">Muscle</tissue>
    </source>
</reference>
<name>A0ABD1KCA2_9TELE</name>
<dbReference type="PANTHER" id="PTHR22930">
    <property type="match status" value="1"/>
</dbReference>
<keyword evidence="6" id="KW-0378">Hydrolase</keyword>
<evidence type="ECO:0000256" key="3">
    <source>
        <dbReference type="ARBA" id="ARBA00006958"/>
    </source>
</evidence>
<dbReference type="GO" id="GO:0046872">
    <property type="term" value="F:metal ion binding"/>
    <property type="evidence" value="ECO:0007669"/>
    <property type="project" value="UniProtKB-KW"/>
</dbReference>
<evidence type="ECO:0000256" key="1">
    <source>
        <dbReference type="ARBA" id="ARBA00001968"/>
    </source>
</evidence>
<evidence type="ECO:0000256" key="2">
    <source>
        <dbReference type="ARBA" id="ARBA00004123"/>
    </source>
</evidence>
<dbReference type="GO" id="GO:0016787">
    <property type="term" value="F:hydrolase activity"/>
    <property type="evidence" value="ECO:0007669"/>
    <property type="project" value="UniProtKB-KW"/>
</dbReference>
<dbReference type="GO" id="GO:0005634">
    <property type="term" value="C:nucleus"/>
    <property type="evidence" value="ECO:0007669"/>
    <property type="project" value="UniProtKB-SubCell"/>
</dbReference>
<dbReference type="InterPro" id="IPR027806">
    <property type="entry name" value="HARBI1_dom"/>
</dbReference>
<proteinExistence type="inferred from homology"/>
<evidence type="ECO:0000256" key="7">
    <source>
        <dbReference type="ARBA" id="ARBA00023242"/>
    </source>
</evidence>
<dbReference type="AlphaFoldDB" id="A0ABD1KCA2"/>
<dbReference type="Pfam" id="PF13359">
    <property type="entry name" value="DDE_Tnp_4"/>
    <property type="match status" value="1"/>
</dbReference>
<evidence type="ECO:0000313" key="10">
    <source>
        <dbReference type="Proteomes" id="UP001591681"/>
    </source>
</evidence>
<keyword evidence="7" id="KW-0539">Nucleus</keyword>
<sequence>MNRGRIRRLLHTAVLSESDRPTTYCVLNNNVPILRLWFDLELDTKQDFRLSRRAMHALMRLMQREQDHGWGNELEILIYVYWLAHGLSYRVVSRVFSVPKSTVHWVIHKVAKFIWDNLTKAIDFPKLTEIDTVGNGFADLSRSPVFNKAVGAIDGCHIRIKPPSFHRLDYLNYKGFYSVNMQAICDSSRKFLDIFVGYPGSVHDTRILKSSSFYLARSDPPNGYFILGDGGYPCLETPICLMTPYREPVDDRVQRRFNYHHSKARSIVERAFGVMKTRWRATLFRAPEVSPTFVPQVIATCAFLHNVCIENGDILEPDNDALEILDTEPPLQDAPEAHDTPGNAIRDRLAAQITT</sequence>